<evidence type="ECO:0000313" key="1">
    <source>
        <dbReference type="EMBL" id="MEQ2377206.1"/>
    </source>
</evidence>
<protein>
    <submittedName>
        <fullName evidence="1">XF1762 family protein</fullName>
    </submittedName>
</protein>
<accession>A0ABV1BN58</accession>
<dbReference type="EMBL" id="JBBMEP010000012">
    <property type="protein sequence ID" value="MEQ2377206.1"/>
    <property type="molecule type" value="Genomic_DNA"/>
</dbReference>
<proteinExistence type="predicted"/>
<reference evidence="1 2" key="1">
    <citation type="submission" date="2024-03" db="EMBL/GenBank/DDBJ databases">
        <title>Human intestinal bacterial collection.</title>
        <authorList>
            <person name="Pauvert C."/>
            <person name="Hitch T.C.A."/>
            <person name="Clavel T."/>
        </authorList>
    </citation>
    <scope>NUCLEOTIDE SEQUENCE [LARGE SCALE GENOMIC DNA]</scope>
    <source>
        <strain evidence="1 2">CLA-JM-H7-B</strain>
    </source>
</reference>
<dbReference type="InterPro" id="IPR057895">
    <property type="entry name" value="Mom"/>
</dbReference>
<dbReference type="Proteomes" id="UP001496146">
    <property type="component" value="Unassembled WGS sequence"/>
</dbReference>
<dbReference type="InterPro" id="IPR053780">
    <property type="entry name" value="Gp66-like"/>
</dbReference>
<evidence type="ECO:0000313" key="2">
    <source>
        <dbReference type="Proteomes" id="UP001496146"/>
    </source>
</evidence>
<keyword evidence="2" id="KW-1185">Reference proteome</keyword>
<gene>
    <name evidence="1" type="ORF">WMO17_07495</name>
</gene>
<dbReference type="Pfam" id="PF25680">
    <property type="entry name" value="Mom"/>
    <property type="match status" value="1"/>
</dbReference>
<organism evidence="1 2">
    <name type="scientific">Faecalibacterium faecis</name>
    <dbReference type="NCBI Taxonomy" id="3133157"/>
    <lineage>
        <taxon>Bacteria</taxon>
        <taxon>Bacillati</taxon>
        <taxon>Bacillota</taxon>
        <taxon>Clostridia</taxon>
        <taxon>Eubacteriales</taxon>
        <taxon>Oscillospiraceae</taxon>
        <taxon>Faecalibacterium</taxon>
    </lineage>
</organism>
<name>A0ABV1BN58_9FIRM</name>
<comment type="caution">
    <text evidence="1">The sequence shown here is derived from an EMBL/GenBank/DDBJ whole genome shotgun (WGS) entry which is preliminary data.</text>
</comment>
<sequence length="172" mass="18602">MRAAPSVLSGGAFFLKEGICLTLTPINLKTANAFVQQHHRHHKPTRGHKFSIGVSDNGALVGVAICGRPVARRLDDGYTLEVNRLCTDGTPNACSILYAAAYRAARAMGYNKVITYILDTENGASLKAAGYTCEGRAGGLEWNGAKAPKQADQYPRQMKTRWVKKKEGLHGS</sequence>
<dbReference type="RefSeq" id="WP_349137811.1">
    <property type="nucleotide sequence ID" value="NZ_JBBMEP010000012.1"/>
</dbReference>
<dbReference type="NCBIfam" id="NF045478">
    <property type="entry name" value="XF1762_fam"/>
    <property type="match status" value="1"/>
</dbReference>